<accession>E6U6V5</accession>
<dbReference type="PROSITE" id="PS51354">
    <property type="entry name" value="GLUTAREDOXIN_2"/>
    <property type="match status" value="1"/>
</dbReference>
<dbReference type="Proteomes" id="UP000001551">
    <property type="component" value="Chromosome"/>
</dbReference>
<keyword evidence="3" id="KW-1185">Reference proteome</keyword>
<dbReference type="STRING" id="663278.Ethha_1384"/>
<dbReference type="EMBL" id="CP002400">
    <property type="protein sequence ID" value="ADU26922.1"/>
    <property type="molecule type" value="Genomic_DNA"/>
</dbReference>
<evidence type="ECO:0000313" key="2">
    <source>
        <dbReference type="EMBL" id="ADU26922.1"/>
    </source>
</evidence>
<dbReference type="InterPro" id="IPR036249">
    <property type="entry name" value="Thioredoxin-like_sf"/>
</dbReference>
<evidence type="ECO:0000259" key="1">
    <source>
        <dbReference type="Pfam" id="PF13192"/>
    </source>
</evidence>
<dbReference type="HOGENOM" id="CLU_090389_20_1_9"/>
<dbReference type="eggNOG" id="COG0695">
    <property type="taxonomic scope" value="Bacteria"/>
</dbReference>
<organism evidence="2 3">
    <name type="scientific">Ethanoligenens harbinense (strain DSM 18485 / JCM 12961 / CGMCC 1.5033 / YUAN-3)</name>
    <dbReference type="NCBI Taxonomy" id="663278"/>
    <lineage>
        <taxon>Bacteria</taxon>
        <taxon>Bacillati</taxon>
        <taxon>Bacillota</taxon>
        <taxon>Clostridia</taxon>
        <taxon>Eubacteriales</taxon>
        <taxon>Oscillospiraceae</taxon>
        <taxon>Ethanoligenens</taxon>
    </lineage>
</organism>
<dbReference type="SUPFAM" id="SSF52833">
    <property type="entry name" value="Thioredoxin-like"/>
    <property type="match status" value="1"/>
</dbReference>
<evidence type="ECO:0000313" key="3">
    <source>
        <dbReference type="Proteomes" id="UP000001551"/>
    </source>
</evidence>
<proteinExistence type="predicted"/>
<feature type="domain" description="Thioredoxin-like fold" evidence="1">
    <location>
        <begin position="4"/>
        <end position="81"/>
    </location>
</feature>
<sequence length="87" mass="10181">MKKITMFTMQGCPYCKRAFEWMENLKNKNPVYKALEIHVIDEQVQPEIANQYDYYYVPTFYVDGNKLHEGIPSPEKIEAVFEAAVKG</sequence>
<dbReference type="Pfam" id="PF13192">
    <property type="entry name" value="Thioredoxin_3"/>
    <property type="match status" value="1"/>
</dbReference>
<dbReference type="CDD" id="cd02947">
    <property type="entry name" value="TRX_family"/>
    <property type="match status" value="1"/>
</dbReference>
<name>E6U6V5_ETHHY</name>
<reference evidence="2 3" key="1">
    <citation type="submission" date="2010-12" db="EMBL/GenBank/DDBJ databases">
        <title>Complete sequence of Ethanoligenens harbinense YUAN-3.</title>
        <authorList>
            <person name="Lucas S."/>
            <person name="Copeland A."/>
            <person name="Lapidus A."/>
            <person name="Cheng J.-F."/>
            <person name="Bruce D."/>
            <person name="Goodwin L."/>
            <person name="Pitluck S."/>
            <person name="Chertkov O."/>
            <person name="Misra M."/>
            <person name="Detter J.C."/>
            <person name="Han C."/>
            <person name="Tapia R."/>
            <person name="Land M."/>
            <person name="Hauser L."/>
            <person name="Jeffries C."/>
            <person name="Kyrpides N."/>
            <person name="Ivanova N."/>
            <person name="Mikhailova N."/>
            <person name="Wang A."/>
            <person name="Mouttaki H."/>
            <person name="He Z."/>
            <person name="Zhou J."/>
            <person name="Hemme C.L."/>
            <person name="Woyke T."/>
        </authorList>
    </citation>
    <scope>NUCLEOTIDE SEQUENCE [LARGE SCALE GENOMIC DNA]</scope>
    <source>
        <strain evidence="3">DSM 18485 / JCM 12961 / CGMCC 1.5033 / YUAN-3</strain>
    </source>
</reference>
<dbReference type="InterPro" id="IPR012336">
    <property type="entry name" value="Thioredoxin-like_fold"/>
</dbReference>
<dbReference type="Gene3D" id="3.40.30.10">
    <property type="entry name" value="Glutaredoxin"/>
    <property type="match status" value="1"/>
</dbReference>
<dbReference type="AlphaFoldDB" id="E6U6V5"/>
<dbReference type="RefSeq" id="WP_013485277.1">
    <property type="nucleotide sequence ID" value="NC_014828.1"/>
</dbReference>
<dbReference type="KEGG" id="eha:Ethha_1384"/>
<gene>
    <name evidence="2" type="ordered locus">Ethha_1384</name>
</gene>
<protein>
    <submittedName>
        <fullName evidence="2">Glutaredoxin</fullName>
    </submittedName>
</protein>